<keyword evidence="1" id="KW-0244">Early protein</keyword>
<keyword evidence="13" id="KW-1185">Reference proteome</keyword>
<dbReference type="InterPro" id="IPR007110">
    <property type="entry name" value="Ig-like_dom"/>
</dbReference>
<accession>A0A7R8CSS0</accession>
<keyword evidence="4" id="KW-1015">Disulfide bond</keyword>
<keyword evidence="2" id="KW-0945">Host-virus interaction</keyword>
<comment type="subunit">
    <text evidence="8">Interacts with host IFNA1.</text>
</comment>
<dbReference type="Gene3D" id="2.60.40.10">
    <property type="entry name" value="Immunoglobulins"/>
    <property type="match status" value="2"/>
</dbReference>
<dbReference type="InterPro" id="IPR003599">
    <property type="entry name" value="Ig_sub"/>
</dbReference>
<evidence type="ECO:0000313" key="12">
    <source>
        <dbReference type="EMBL" id="CAF2883318.1"/>
    </source>
</evidence>
<feature type="domain" description="Ig-like" evidence="11">
    <location>
        <begin position="93"/>
        <end position="191"/>
    </location>
</feature>
<keyword evidence="2" id="KW-0899">Viral immunoevasion</keyword>
<name>A0A7R8CSS0_LEPSM</name>
<proteinExistence type="predicted"/>
<dbReference type="Proteomes" id="UP000675881">
    <property type="component" value="Chromosome 3"/>
</dbReference>
<dbReference type="Pfam" id="PF07679">
    <property type="entry name" value="I-set"/>
    <property type="match status" value="2"/>
</dbReference>
<keyword evidence="6" id="KW-0922">Interferon antiviral system evasion</keyword>
<evidence type="ECO:0000256" key="3">
    <source>
        <dbReference type="ARBA" id="ARBA00022830"/>
    </source>
</evidence>
<keyword evidence="2" id="KW-1090">Inhibition of host innate immune response by virus</keyword>
<dbReference type="PANTHER" id="PTHR11890:SF44">
    <property type="entry name" value="X-LINKED INTERLEUKIN-1 RECEPTOR ACCESSORY PROTEIN-LIKE 2"/>
    <property type="match status" value="1"/>
</dbReference>
<protein>
    <recommendedName>
        <fullName evidence="9">Soluble interferon alpha/beta receptor OPG204</fullName>
    </recommendedName>
</protein>
<organism evidence="12 13">
    <name type="scientific">Lepeophtheirus salmonis</name>
    <name type="common">Salmon louse</name>
    <name type="synonym">Caligus salmonis</name>
    <dbReference type="NCBI Taxonomy" id="72036"/>
    <lineage>
        <taxon>Eukaryota</taxon>
        <taxon>Metazoa</taxon>
        <taxon>Ecdysozoa</taxon>
        <taxon>Arthropoda</taxon>
        <taxon>Crustacea</taxon>
        <taxon>Multicrustacea</taxon>
        <taxon>Hexanauplia</taxon>
        <taxon>Copepoda</taxon>
        <taxon>Siphonostomatoida</taxon>
        <taxon>Caligidae</taxon>
        <taxon>Lepeophtheirus</taxon>
    </lineage>
</organism>
<comment type="function">
    <text evidence="10">Counteracts the antiviral effects of host IFN-alpha/beta and key IFN-inducible proteins involved in viral RNA degradation suxh as host OAS1. Acts as a soluble IFN-alpha receptor and thus inhibits the interaction between host IFN-alpha and its receptor.</text>
</comment>
<evidence type="ECO:0000256" key="8">
    <source>
        <dbReference type="ARBA" id="ARBA00038761"/>
    </source>
</evidence>
<dbReference type="GO" id="GO:0039502">
    <property type="term" value="P:symbiont-mediated suppression of host type I interferon-mediated signaling pathway"/>
    <property type="evidence" value="ECO:0007669"/>
    <property type="project" value="UniProtKB-KW"/>
</dbReference>
<evidence type="ECO:0000256" key="9">
    <source>
        <dbReference type="ARBA" id="ARBA00041012"/>
    </source>
</evidence>
<gene>
    <name evidence="12" type="ORF">LSAA_7756</name>
</gene>
<evidence type="ECO:0000256" key="5">
    <source>
        <dbReference type="ARBA" id="ARBA00023180"/>
    </source>
</evidence>
<evidence type="ECO:0000313" key="13">
    <source>
        <dbReference type="Proteomes" id="UP000675881"/>
    </source>
</evidence>
<reference evidence="12" key="1">
    <citation type="submission" date="2021-02" db="EMBL/GenBank/DDBJ databases">
        <authorList>
            <person name="Bekaert M."/>
        </authorList>
    </citation>
    <scope>NUCLEOTIDE SEQUENCE</scope>
    <source>
        <strain evidence="12">IoA-00</strain>
    </source>
</reference>
<keyword evidence="3" id="KW-1114">Inhibition of host interferon signaling pathway by virus</keyword>
<keyword evidence="7" id="KW-0393">Immunoglobulin domain</keyword>
<evidence type="ECO:0000259" key="11">
    <source>
        <dbReference type="PROSITE" id="PS50835"/>
    </source>
</evidence>
<feature type="domain" description="Ig-like" evidence="11">
    <location>
        <begin position="202"/>
        <end position="305"/>
    </location>
</feature>
<dbReference type="InterPro" id="IPR013783">
    <property type="entry name" value="Ig-like_fold"/>
</dbReference>
<dbReference type="OrthoDB" id="6019866at2759"/>
<dbReference type="InterPro" id="IPR036179">
    <property type="entry name" value="Ig-like_dom_sf"/>
</dbReference>
<evidence type="ECO:0000256" key="1">
    <source>
        <dbReference type="ARBA" id="ARBA00022518"/>
    </source>
</evidence>
<dbReference type="PANTHER" id="PTHR11890">
    <property type="entry name" value="INTERLEUKIN-1 RECEPTOR FAMILY MEMBER"/>
    <property type="match status" value="1"/>
</dbReference>
<dbReference type="PROSITE" id="PS50835">
    <property type="entry name" value="IG_LIKE"/>
    <property type="match status" value="2"/>
</dbReference>
<evidence type="ECO:0000256" key="4">
    <source>
        <dbReference type="ARBA" id="ARBA00023157"/>
    </source>
</evidence>
<dbReference type="SUPFAM" id="SSF48726">
    <property type="entry name" value="Immunoglobulin"/>
    <property type="match status" value="2"/>
</dbReference>
<evidence type="ECO:0000256" key="2">
    <source>
        <dbReference type="ARBA" id="ARBA00022632"/>
    </source>
</evidence>
<evidence type="ECO:0000256" key="7">
    <source>
        <dbReference type="ARBA" id="ARBA00023319"/>
    </source>
</evidence>
<sequence length="357" mass="40564">MIVVYYFEENLDLGACLDPFLTHTLHYFTWITVLTIDKSMSERLHAISLILGQTTTALRPVMHPLRTTTILPDLIIFPMMLCDKCTTDFCSCPPFLQNPSHRSLYFTKYPYMDHYGILGKAKDLHCCVSGNYSSLIWYKNGIPFPWPHSSPIFYAGNKSLVLMDFKSFDEGQYTCVASDGVEKLTHTTYLRSYELLSFRHEPIWKIEPVDVLVEEGSSVNARCAATVGPQFDELGTSPLRSKWEDSEGQKILESNRIKILDHFAKDDMVLETIMNLSNVTVKDAGPYTCIISNGYGVIGKTIKVVVRSKKNEPIVETALQKLLYDQLKIIQRIILLASESPGDINRMMKIITNKLKI</sequence>
<dbReference type="InterPro" id="IPR013098">
    <property type="entry name" value="Ig_I-set"/>
</dbReference>
<dbReference type="EMBL" id="HG994582">
    <property type="protein sequence ID" value="CAF2883318.1"/>
    <property type="molecule type" value="Genomic_DNA"/>
</dbReference>
<evidence type="ECO:0000256" key="6">
    <source>
        <dbReference type="ARBA" id="ARBA00023258"/>
    </source>
</evidence>
<dbReference type="InterPro" id="IPR015621">
    <property type="entry name" value="IL-1_rcpt_fam"/>
</dbReference>
<dbReference type="SMART" id="SM00409">
    <property type="entry name" value="IG"/>
    <property type="match status" value="2"/>
</dbReference>
<dbReference type="AlphaFoldDB" id="A0A7R8CSS0"/>
<keyword evidence="5" id="KW-0325">Glycoprotein</keyword>
<evidence type="ECO:0000256" key="10">
    <source>
        <dbReference type="ARBA" id="ARBA00045444"/>
    </source>
</evidence>